<proteinExistence type="evidence at transcript level"/>
<evidence type="ECO:0000256" key="3">
    <source>
        <dbReference type="ARBA" id="ARBA00022679"/>
    </source>
</evidence>
<dbReference type="PANTHER" id="PTHR48048:SF76">
    <property type="entry name" value="UDP-GLYCOSYLTRANSFERASE 708D1-LIKE"/>
    <property type="match status" value="1"/>
</dbReference>
<reference evidence="4" key="1">
    <citation type="submission" date="2019-05" db="EMBL/GenBank/DDBJ databases">
        <authorList>
            <person name="Wang Z."/>
            <person name="Wang S."/>
            <person name="Gao H."/>
            <person name="Chen K."/>
            <person name="Zhang Y."/>
            <person name="Yun C."/>
            <person name="Qiao X."/>
            <person name="Ye M."/>
        </authorList>
    </citation>
    <scope>NUCLEOTIDE SEQUENCE</scope>
</reference>
<dbReference type="CDD" id="cd03784">
    <property type="entry name" value="GT1_Gtf-like"/>
    <property type="match status" value="1"/>
</dbReference>
<dbReference type="GO" id="GO:0035251">
    <property type="term" value="F:UDP-glucosyltransferase activity"/>
    <property type="evidence" value="ECO:0007669"/>
    <property type="project" value="InterPro"/>
</dbReference>
<evidence type="ECO:0000256" key="1">
    <source>
        <dbReference type="ARBA" id="ARBA00009995"/>
    </source>
</evidence>
<dbReference type="Pfam" id="PF00201">
    <property type="entry name" value="UDPGT"/>
    <property type="match status" value="1"/>
</dbReference>
<reference evidence="4" key="2">
    <citation type="journal article" date="2020" name="Proc. Natl. Acad. Sci. U.S.A.">
        <title>Dissection of the general two-step di-C-glycosylation pathway for the biosynthesis of (iso)schaftosides in higher plants.</title>
        <authorList>
            <person name="Wang Z.-L."/>
            <person name="Gao H.-M."/>
            <person name="Wang S."/>
            <person name="Zhang M."/>
            <person name="Chen K."/>
            <person name="Zhang Y.-Q."/>
            <person name="Wang H.-D."/>
            <person name="Han B.-Y."/>
            <person name="Xu L.-L."/>
            <person name="Song T.-Q."/>
            <person name="Yun C.-H."/>
            <person name="Qiao X."/>
            <person name="Ye M."/>
        </authorList>
    </citation>
    <scope>NUCLEOTIDE SEQUENCE</scope>
</reference>
<comment type="similarity">
    <text evidence="1">Belongs to the UDP-glycosyltransferase family.</text>
</comment>
<keyword evidence="3 4" id="KW-0808">Transferase</keyword>
<name>A0A859N6U6_GLYUR</name>
<keyword evidence="2" id="KW-0328">Glycosyltransferase</keyword>
<dbReference type="SUPFAM" id="SSF53756">
    <property type="entry name" value="UDP-Glycosyltransferase/glycogen phosphorylase"/>
    <property type="match status" value="1"/>
</dbReference>
<accession>A0A859N6U6</accession>
<evidence type="ECO:0000256" key="2">
    <source>
        <dbReference type="ARBA" id="ARBA00022676"/>
    </source>
</evidence>
<dbReference type="AlphaFoldDB" id="A0A859N6U6"/>
<dbReference type="InterPro" id="IPR050481">
    <property type="entry name" value="UDP-glycosyltransf_plant"/>
</dbReference>
<dbReference type="FunFam" id="3.40.50.2000:FF:000056">
    <property type="entry name" value="Glycosyltransferase"/>
    <property type="match status" value="1"/>
</dbReference>
<protein>
    <submittedName>
        <fullName evidence="4">2-hydroxyflavanone C-arabinosyltransferase</fullName>
    </submittedName>
</protein>
<dbReference type="EMBL" id="MK894448">
    <property type="protein sequence ID" value="QLF98866.1"/>
    <property type="molecule type" value="mRNA"/>
</dbReference>
<sequence>MTSCTNSEPVTVHVAFLPSAGMGHLNPCLRTAEQFLRHGCKVTLITPKPTVSLAESNLINRFCSSFPSSQLNQVDLNLIDVDPTQVNTNDPFWLHFETIRQSLQYHLPTILSSLSSPPLSAFIYDVSLISPLVPITEKLCFPSYIYFIAPARMFSFFAHLSVLSEKNPGVKPSSFIGGVVEIPGIAPIPRSSVPPLLLEPNSLFESIFMEDSPKLKKLSGIFINSFEELEPEALAALNNGRVVPGLPPVYPIGPLVPCEFEKVRSSPKTNSSTILKWLDGQPAGSVVYVCLGNRTQTRREQIKDMAQGLISCGYKFLWVVKLKIVDREDQEEELDDVLGNEVMKQVNEKGMAVKTWVDQMEILGHPSVGGFVNHGGWNSLVEGVWHGKPILSWAHDGDQKIASEVVKMNGVGIWPQVWGWGARDDVVKGEEIARAINEMMSNESLRNKAREMKEAARKAAGVGGSCEVIIKRQIEEWKKRIVQGI</sequence>
<dbReference type="Gene3D" id="3.40.50.2000">
    <property type="entry name" value="Glycogen Phosphorylase B"/>
    <property type="match status" value="2"/>
</dbReference>
<organism evidence="4">
    <name type="scientific">Glycyrrhiza uralensis</name>
    <name type="common">Chinese licorice</name>
    <name type="synonym">Glycyrrhiza shiheziensis</name>
    <dbReference type="NCBI Taxonomy" id="74613"/>
    <lineage>
        <taxon>Eukaryota</taxon>
        <taxon>Viridiplantae</taxon>
        <taxon>Streptophyta</taxon>
        <taxon>Embryophyta</taxon>
        <taxon>Tracheophyta</taxon>
        <taxon>Spermatophyta</taxon>
        <taxon>Magnoliopsida</taxon>
        <taxon>eudicotyledons</taxon>
        <taxon>Gunneridae</taxon>
        <taxon>Pentapetalae</taxon>
        <taxon>rosids</taxon>
        <taxon>fabids</taxon>
        <taxon>Fabales</taxon>
        <taxon>Fabaceae</taxon>
        <taxon>Papilionoideae</taxon>
        <taxon>50 kb inversion clade</taxon>
        <taxon>NPAAA clade</taxon>
        <taxon>Hologalegina</taxon>
        <taxon>IRL clade</taxon>
        <taxon>Galegeae</taxon>
        <taxon>Glycyrrhiza</taxon>
    </lineage>
</organism>
<dbReference type="InterPro" id="IPR002213">
    <property type="entry name" value="UDP_glucos_trans"/>
</dbReference>
<gene>
    <name evidence="4" type="primary">CGTb</name>
</gene>
<evidence type="ECO:0000313" key="4">
    <source>
        <dbReference type="EMBL" id="QLF98866.1"/>
    </source>
</evidence>
<dbReference type="PANTHER" id="PTHR48048">
    <property type="entry name" value="GLYCOSYLTRANSFERASE"/>
    <property type="match status" value="1"/>
</dbReference>